<dbReference type="InterPro" id="IPR033898">
    <property type="entry name" value="RNAP_AC19"/>
</dbReference>
<dbReference type="GO" id="GO:0003899">
    <property type="term" value="F:DNA-directed RNA polymerase activity"/>
    <property type="evidence" value="ECO:0007669"/>
    <property type="project" value="InterPro"/>
</dbReference>
<evidence type="ECO:0000313" key="8">
    <source>
        <dbReference type="Proteomes" id="UP000244811"/>
    </source>
</evidence>
<protein>
    <recommendedName>
        <fullName evidence="6">DNA-directed RNA polymerase RBP11-like dimerisation domain-containing protein</fullName>
    </recommendedName>
</protein>
<evidence type="ECO:0000256" key="4">
    <source>
        <dbReference type="ARBA" id="ARBA00023242"/>
    </source>
</evidence>
<dbReference type="CDD" id="cd07029">
    <property type="entry name" value="RNAP_I_III_AC19"/>
    <property type="match status" value="1"/>
</dbReference>
<name>A0A976SJU6_THEOR</name>
<dbReference type="GO" id="GO:0005736">
    <property type="term" value="C:RNA polymerase I complex"/>
    <property type="evidence" value="ECO:0007669"/>
    <property type="project" value="TreeGrafter"/>
</dbReference>
<dbReference type="InterPro" id="IPR008193">
    <property type="entry name" value="RNA_pol_Rpb11_13-16kDa_CS"/>
</dbReference>
<keyword evidence="3" id="KW-0804">Transcription</keyword>
<dbReference type="SUPFAM" id="SSF55257">
    <property type="entry name" value="RBP11-like subunits of RNA polymerase"/>
    <property type="match status" value="1"/>
</dbReference>
<keyword evidence="4" id="KW-0539">Nucleus</keyword>
<dbReference type="InterPro" id="IPR036603">
    <property type="entry name" value="RBP11-like"/>
</dbReference>
<gene>
    <name evidence="7" type="ORF">MACK_004049</name>
</gene>
<dbReference type="GO" id="GO:0005666">
    <property type="term" value="C:RNA polymerase III complex"/>
    <property type="evidence" value="ECO:0007669"/>
    <property type="project" value="TreeGrafter"/>
</dbReference>
<dbReference type="AlphaFoldDB" id="A0A976SJU6"/>
<sequence length="92" mass="10420">MDKVDYKSPNITFSIENEDHTLGNTLRAVLVERDDVIFAGYSVPHPMEPEMNVRIQTTGQPAVDVFSDCLDDMVKICDILSEKFKEAIDKDN</sequence>
<keyword evidence="2" id="KW-0240">DNA-directed RNA polymerase</keyword>
<feature type="domain" description="DNA-directed RNA polymerase RBP11-like dimerisation" evidence="6">
    <location>
        <begin position="11"/>
        <end position="82"/>
    </location>
</feature>
<dbReference type="HAMAP" id="MF_00261">
    <property type="entry name" value="RNApol_arch_Rpo11"/>
    <property type="match status" value="1"/>
</dbReference>
<dbReference type="GO" id="GO:0046983">
    <property type="term" value="F:protein dimerization activity"/>
    <property type="evidence" value="ECO:0007669"/>
    <property type="project" value="InterPro"/>
</dbReference>
<proteinExistence type="inferred from homology"/>
<evidence type="ECO:0000259" key="6">
    <source>
        <dbReference type="Pfam" id="PF13656"/>
    </source>
</evidence>
<evidence type="ECO:0000256" key="5">
    <source>
        <dbReference type="ARBA" id="ARBA00025751"/>
    </source>
</evidence>
<dbReference type="InterPro" id="IPR022905">
    <property type="entry name" value="Rpo11-like"/>
</dbReference>
<dbReference type="Proteomes" id="UP000244811">
    <property type="component" value="Chromosome 4"/>
</dbReference>
<dbReference type="PANTHER" id="PTHR13946">
    <property type="entry name" value="DNA-DIRECTED RNA POLYMERASE I,II,III"/>
    <property type="match status" value="1"/>
</dbReference>
<organism evidence="7 8">
    <name type="scientific">Theileria orientalis</name>
    <dbReference type="NCBI Taxonomy" id="68886"/>
    <lineage>
        <taxon>Eukaryota</taxon>
        <taxon>Sar</taxon>
        <taxon>Alveolata</taxon>
        <taxon>Apicomplexa</taxon>
        <taxon>Aconoidasida</taxon>
        <taxon>Piroplasmida</taxon>
        <taxon>Theileriidae</taxon>
        <taxon>Theileria</taxon>
    </lineage>
</organism>
<comment type="subcellular location">
    <subcellularLocation>
        <location evidence="1">Nucleus</location>
    </subcellularLocation>
</comment>
<evidence type="ECO:0000256" key="3">
    <source>
        <dbReference type="ARBA" id="ARBA00023163"/>
    </source>
</evidence>
<dbReference type="InterPro" id="IPR009025">
    <property type="entry name" value="RBP11-like_dimer"/>
</dbReference>
<accession>A0A976SJU6</accession>
<comment type="similarity">
    <text evidence="5">Belongs to the archaeal Rpo11/eukaryotic RPB11/RPC19 RNA polymerase subunit family.</text>
</comment>
<dbReference type="PROSITE" id="PS01154">
    <property type="entry name" value="RNA_POL_L_13KD"/>
    <property type="match status" value="1"/>
</dbReference>
<dbReference type="Gene3D" id="3.30.1360.10">
    <property type="entry name" value="RNA polymerase, RBP11-like subunit"/>
    <property type="match status" value="1"/>
</dbReference>
<dbReference type="Pfam" id="PF13656">
    <property type="entry name" value="RNA_pol_L_2"/>
    <property type="match status" value="1"/>
</dbReference>
<evidence type="ECO:0000256" key="1">
    <source>
        <dbReference type="ARBA" id="ARBA00004123"/>
    </source>
</evidence>
<dbReference type="GO" id="GO:0006362">
    <property type="term" value="P:transcription elongation by RNA polymerase I"/>
    <property type="evidence" value="ECO:0007669"/>
    <property type="project" value="TreeGrafter"/>
</dbReference>
<evidence type="ECO:0000256" key="2">
    <source>
        <dbReference type="ARBA" id="ARBA00022478"/>
    </source>
</evidence>
<dbReference type="GO" id="GO:0003677">
    <property type="term" value="F:DNA binding"/>
    <property type="evidence" value="ECO:0007669"/>
    <property type="project" value="InterPro"/>
</dbReference>
<evidence type="ECO:0000313" key="7">
    <source>
        <dbReference type="EMBL" id="UVC50178.1"/>
    </source>
</evidence>
<dbReference type="GO" id="GO:0006383">
    <property type="term" value="P:transcription by RNA polymerase III"/>
    <property type="evidence" value="ECO:0007669"/>
    <property type="project" value="TreeGrafter"/>
</dbReference>
<dbReference type="PANTHER" id="PTHR13946:SF28">
    <property type="entry name" value="DNA-DIRECTED RNA POLYMERASES I AND III SUBUNIT RPAC2"/>
    <property type="match status" value="1"/>
</dbReference>
<reference evidence="7" key="1">
    <citation type="submission" date="2022-07" db="EMBL/GenBank/DDBJ databases">
        <title>Evaluation of T. orientalis genome assembly methods using nanopore sequencing and analysis of variation between genomes.</title>
        <authorList>
            <person name="Yam J."/>
            <person name="Micallef M.L."/>
            <person name="Liu M."/>
            <person name="Djordjevic S.P."/>
            <person name="Bogema D.R."/>
            <person name="Jenkins C."/>
        </authorList>
    </citation>
    <scope>NUCLEOTIDE SEQUENCE</scope>
    <source>
        <strain evidence="7">Goon Nure</strain>
    </source>
</reference>
<dbReference type="EMBL" id="CP056072">
    <property type="protein sequence ID" value="UVC50178.1"/>
    <property type="molecule type" value="Genomic_DNA"/>
</dbReference>